<keyword evidence="4" id="KW-1185">Reference proteome</keyword>
<dbReference type="EMBL" id="JAIFZO010000002">
    <property type="protein sequence ID" value="MCX4235017.1"/>
    <property type="molecule type" value="Genomic_DNA"/>
</dbReference>
<organism evidence="3 4">
    <name type="scientific">Streptomyces ortus</name>
    <dbReference type="NCBI Taxonomy" id="2867268"/>
    <lineage>
        <taxon>Bacteria</taxon>
        <taxon>Bacillati</taxon>
        <taxon>Actinomycetota</taxon>
        <taxon>Actinomycetes</taxon>
        <taxon>Kitasatosporales</taxon>
        <taxon>Streptomycetaceae</taxon>
        <taxon>Streptomyces</taxon>
    </lineage>
</organism>
<dbReference type="SUPFAM" id="SSF56219">
    <property type="entry name" value="DNase I-like"/>
    <property type="match status" value="1"/>
</dbReference>
<dbReference type="Proteomes" id="UP001165590">
    <property type="component" value="Unassembled WGS sequence"/>
</dbReference>
<keyword evidence="1" id="KW-0812">Transmembrane</keyword>
<accession>A0ABT3V4X2</accession>
<keyword evidence="3" id="KW-0378">Hydrolase</keyword>
<evidence type="ECO:0000313" key="3">
    <source>
        <dbReference type="EMBL" id="MCX4235017.1"/>
    </source>
</evidence>
<dbReference type="RefSeq" id="WP_267031452.1">
    <property type="nucleotide sequence ID" value="NZ_JAIFZO010000002.1"/>
</dbReference>
<evidence type="ECO:0000256" key="1">
    <source>
        <dbReference type="SAM" id="Phobius"/>
    </source>
</evidence>
<dbReference type="Pfam" id="PF03372">
    <property type="entry name" value="Exo_endo_phos"/>
    <property type="match status" value="1"/>
</dbReference>
<evidence type="ECO:0000313" key="4">
    <source>
        <dbReference type="Proteomes" id="UP001165590"/>
    </source>
</evidence>
<keyword evidence="3" id="KW-0255">Endonuclease</keyword>
<keyword evidence="3" id="KW-0540">Nuclease</keyword>
<feature type="transmembrane region" description="Helical" evidence="1">
    <location>
        <begin position="32"/>
        <end position="50"/>
    </location>
</feature>
<proteinExistence type="predicted"/>
<protein>
    <submittedName>
        <fullName evidence="3">Endonuclease/exonuclease/phosphatase family protein</fullName>
    </submittedName>
</protein>
<dbReference type="GO" id="GO:0004519">
    <property type="term" value="F:endonuclease activity"/>
    <property type="evidence" value="ECO:0007669"/>
    <property type="project" value="UniProtKB-KW"/>
</dbReference>
<reference evidence="3" key="1">
    <citation type="journal article" date="2022" name="bioRxiv">
        <title>Discovery and biosynthetic assessment of Streptomyces ortus sp nov. isolated from a deep-sea sponge.</title>
        <authorList>
            <person name="Williams S.E."/>
        </authorList>
    </citation>
    <scope>NUCLEOTIDE SEQUENCE</scope>
    <source>
        <strain evidence="3">A15ISP2-DRY2</strain>
    </source>
</reference>
<keyword evidence="1" id="KW-0472">Membrane</keyword>
<evidence type="ECO:0000259" key="2">
    <source>
        <dbReference type="Pfam" id="PF03372"/>
    </source>
</evidence>
<comment type="caution">
    <text evidence="3">The sequence shown here is derived from an EMBL/GenBank/DDBJ whole genome shotgun (WGS) entry which is preliminary data.</text>
</comment>
<dbReference type="Gene3D" id="3.60.10.10">
    <property type="entry name" value="Endonuclease/exonuclease/phosphatase"/>
    <property type="match status" value="1"/>
</dbReference>
<feature type="transmembrane region" description="Helical" evidence="1">
    <location>
        <begin position="57"/>
        <end position="76"/>
    </location>
</feature>
<feature type="domain" description="Endonuclease/exonuclease/phosphatase" evidence="2">
    <location>
        <begin position="102"/>
        <end position="293"/>
    </location>
</feature>
<sequence>MLAALAVLTAVLLAFPSVVPNTVGRLGSLLETFLPWLGLAVPLLLVLALLRRSATALVALVLPVAVWGQSFGGRLLPEDRGAHDLTAVQHNVSDVNTDPTGTAIALIEAAPDFVALEEVTPAALPAYEKALASEYPHHAVEGTVGLWSRHPLSDVRRVDIKPAAIEEGWSRGMRSTARTPWGDIAVYVAHLPSVRLGPGGLGSGLRDESAGLLGAALAAEKLERVILLGDLNSTLDDRGLAPVTSRMDRTDSTRQAFAFSWPASFPVSRIDQILARSATVSNVRTLPATGSDHLPVAVDITLGRGSEDAPPSP</sequence>
<keyword evidence="1" id="KW-1133">Transmembrane helix</keyword>
<dbReference type="InterPro" id="IPR005135">
    <property type="entry name" value="Endo/exonuclease/phosphatase"/>
</dbReference>
<gene>
    <name evidence="3" type="ORF">K3769_19965</name>
</gene>
<name>A0ABT3V4X2_9ACTN</name>
<dbReference type="InterPro" id="IPR036691">
    <property type="entry name" value="Endo/exonu/phosph_ase_sf"/>
</dbReference>